<keyword evidence="3" id="KW-0378">Hydrolase</keyword>
<feature type="transmembrane region" description="Helical" evidence="1">
    <location>
        <begin position="86"/>
        <end position="112"/>
    </location>
</feature>
<dbReference type="InterPro" id="IPR003675">
    <property type="entry name" value="Rce1/LyrA-like_dom"/>
</dbReference>
<evidence type="ECO:0000256" key="1">
    <source>
        <dbReference type="SAM" id="Phobius"/>
    </source>
</evidence>
<dbReference type="eggNOG" id="ENOG502ZB1F">
    <property type="taxonomic scope" value="Bacteria"/>
</dbReference>
<dbReference type="GO" id="GO:0080120">
    <property type="term" value="P:CAAX-box protein maturation"/>
    <property type="evidence" value="ECO:0007669"/>
    <property type="project" value="UniProtKB-ARBA"/>
</dbReference>
<dbReference type="RefSeq" id="WP_006063648.1">
    <property type="nucleotide sequence ID" value="NZ_KB290831.1"/>
</dbReference>
<dbReference type="Pfam" id="PF02517">
    <property type="entry name" value="Rce1-like"/>
    <property type="match status" value="1"/>
</dbReference>
<name>L1MGY0_9CORY</name>
<comment type="caution">
    <text evidence="3">The sequence shown here is derived from an EMBL/GenBank/DDBJ whole genome shotgun (WGS) entry which is preliminary data.</text>
</comment>
<keyword evidence="1" id="KW-0812">Transmembrane</keyword>
<dbReference type="EMBL" id="AMEM01000018">
    <property type="protein sequence ID" value="EKX90204.1"/>
    <property type="molecule type" value="Genomic_DNA"/>
</dbReference>
<dbReference type="HOGENOM" id="CLU_1150351_0_0_11"/>
<reference evidence="3 4" key="1">
    <citation type="submission" date="2012-05" db="EMBL/GenBank/DDBJ databases">
        <authorList>
            <person name="Weinstock G."/>
            <person name="Sodergren E."/>
            <person name="Lobos E.A."/>
            <person name="Fulton L."/>
            <person name="Fulton R."/>
            <person name="Courtney L."/>
            <person name="Fronick C."/>
            <person name="O'Laughlin M."/>
            <person name="Godfrey J."/>
            <person name="Wilson R.M."/>
            <person name="Miner T."/>
            <person name="Farmer C."/>
            <person name="Delehaunty K."/>
            <person name="Cordes M."/>
            <person name="Minx P."/>
            <person name="Tomlinson C."/>
            <person name="Chen J."/>
            <person name="Wollam A."/>
            <person name="Pepin K.H."/>
            <person name="Bhonagiri V."/>
            <person name="Zhang X."/>
            <person name="Suruliraj S."/>
            <person name="Warren W."/>
            <person name="Mitreva M."/>
            <person name="Mardis E.R."/>
            <person name="Wilson R.K."/>
        </authorList>
    </citation>
    <scope>NUCLEOTIDE SEQUENCE [LARGE SCALE GENOMIC DNA]</scope>
    <source>
        <strain evidence="3 4">F0235</strain>
    </source>
</reference>
<feature type="transmembrane region" description="Helical" evidence="1">
    <location>
        <begin position="199"/>
        <end position="217"/>
    </location>
</feature>
<dbReference type="AlphaFoldDB" id="L1MGY0"/>
<feature type="domain" description="CAAX prenyl protease 2/Lysostaphin resistance protein A-like" evidence="2">
    <location>
        <begin position="142"/>
        <end position="234"/>
    </location>
</feature>
<dbReference type="GO" id="GO:0004175">
    <property type="term" value="F:endopeptidase activity"/>
    <property type="evidence" value="ECO:0007669"/>
    <property type="project" value="UniProtKB-ARBA"/>
</dbReference>
<keyword evidence="1" id="KW-0472">Membrane</keyword>
<evidence type="ECO:0000313" key="3">
    <source>
        <dbReference type="EMBL" id="EKX90204.1"/>
    </source>
</evidence>
<proteinExistence type="predicted"/>
<sequence length="241" mass="27233">MDVRVKQQAKPFYLVLLRLVVMVALAVVTYSILAAAGMSSDFPPLDMLYFPFVNIICGIVIWRTFRQYDTSIWAYLGFKKSRIRKDIAWGFLWLIVTYIPMVIALMGAMYFMFGADMFNNFEQVFSKSHPQLPGGVIAVTSIFSAIVFLANAPIEEIIYRGWLQNGLMQRHGTMIAIAVQGLLFGLQHTMFAVDVRGMVVYGFMFFAWGITAGIIVYKQKRLAPMVIAHWIVNVAFGVGPM</sequence>
<keyword evidence="4" id="KW-1185">Reference proteome</keyword>
<dbReference type="OrthoDB" id="5002656at2"/>
<dbReference type="Proteomes" id="UP000010445">
    <property type="component" value="Unassembled WGS sequence"/>
</dbReference>
<evidence type="ECO:0000259" key="2">
    <source>
        <dbReference type="Pfam" id="PF02517"/>
    </source>
</evidence>
<dbReference type="PATRIC" id="fig|1035195.3.peg.1275"/>
<feature type="transmembrane region" description="Helical" evidence="1">
    <location>
        <begin position="132"/>
        <end position="152"/>
    </location>
</feature>
<feature type="transmembrane region" description="Helical" evidence="1">
    <location>
        <begin position="173"/>
        <end position="193"/>
    </location>
</feature>
<gene>
    <name evidence="3" type="ORF">HMPREF9997_01419</name>
</gene>
<feature type="transmembrane region" description="Helical" evidence="1">
    <location>
        <begin position="48"/>
        <end position="65"/>
    </location>
</feature>
<keyword evidence="1" id="KW-1133">Transmembrane helix</keyword>
<keyword evidence="3" id="KW-0645">Protease</keyword>
<dbReference type="STRING" id="1035195.HMPREF9997_01419"/>
<evidence type="ECO:0000313" key="4">
    <source>
        <dbReference type="Proteomes" id="UP000010445"/>
    </source>
</evidence>
<protein>
    <submittedName>
        <fullName evidence="3">CAAX amino terminal protease family protein</fullName>
    </submittedName>
</protein>
<feature type="transmembrane region" description="Helical" evidence="1">
    <location>
        <begin position="12"/>
        <end position="36"/>
    </location>
</feature>
<dbReference type="GO" id="GO:0006508">
    <property type="term" value="P:proteolysis"/>
    <property type="evidence" value="ECO:0007669"/>
    <property type="project" value="UniProtKB-KW"/>
</dbReference>
<accession>L1MGY0</accession>
<organism evidence="3 4">
    <name type="scientific">Corynebacterium durum F0235</name>
    <dbReference type="NCBI Taxonomy" id="1035195"/>
    <lineage>
        <taxon>Bacteria</taxon>
        <taxon>Bacillati</taxon>
        <taxon>Actinomycetota</taxon>
        <taxon>Actinomycetes</taxon>
        <taxon>Mycobacteriales</taxon>
        <taxon>Corynebacteriaceae</taxon>
        <taxon>Corynebacterium</taxon>
    </lineage>
</organism>